<evidence type="ECO:0000256" key="2">
    <source>
        <dbReference type="ARBA" id="ARBA00022679"/>
    </source>
</evidence>
<sequence length="175" mass="20064">MLLRIKLACLHSLHQNQSAIKLSFFQFGDIICYKTRCNVGVRYKHFAVYVGDVRICGKEAWQDIFEQSKKYHGKSCIFAKLKTYDEPEVNNYLDDYTDPLTGETYGKGDDEDIIARITETYESCSVYGSLHNNCEHLATYVRYGVRIAVQVRMNILLDNESKNPVSVASLMDVII</sequence>
<dbReference type="GeneTree" id="ENSGT01150000287417"/>
<dbReference type="GO" id="GO:0016410">
    <property type="term" value="F:N-acyltransferase activity"/>
    <property type="evidence" value="ECO:0007669"/>
    <property type="project" value="TreeGrafter"/>
</dbReference>
<reference evidence="6" key="1">
    <citation type="submission" date="2025-08" db="UniProtKB">
        <authorList>
            <consortium name="Ensembl"/>
        </authorList>
    </citation>
    <scope>IDENTIFICATION</scope>
</reference>
<dbReference type="PANTHER" id="PTHR13943">
    <property type="entry name" value="HRAS-LIKE SUPPRESSOR - RELATED"/>
    <property type="match status" value="1"/>
</dbReference>
<reference evidence="6" key="2">
    <citation type="submission" date="2025-09" db="UniProtKB">
        <authorList>
            <consortium name="Ensembl"/>
        </authorList>
    </citation>
    <scope>IDENTIFICATION</scope>
</reference>
<accession>A0A3Q2SZ15</accession>
<dbReference type="GO" id="GO:0004623">
    <property type="term" value="F:phospholipase A2 activity"/>
    <property type="evidence" value="ECO:0007669"/>
    <property type="project" value="TreeGrafter"/>
</dbReference>
<organism evidence="6 7">
    <name type="scientific">Fundulus heteroclitus</name>
    <name type="common">Killifish</name>
    <name type="synonym">Mummichog</name>
    <dbReference type="NCBI Taxonomy" id="8078"/>
    <lineage>
        <taxon>Eukaryota</taxon>
        <taxon>Metazoa</taxon>
        <taxon>Chordata</taxon>
        <taxon>Craniata</taxon>
        <taxon>Vertebrata</taxon>
        <taxon>Euteleostomi</taxon>
        <taxon>Actinopterygii</taxon>
        <taxon>Neopterygii</taxon>
        <taxon>Teleostei</taxon>
        <taxon>Neoteleostei</taxon>
        <taxon>Acanthomorphata</taxon>
        <taxon>Ovalentaria</taxon>
        <taxon>Atherinomorphae</taxon>
        <taxon>Cyprinodontiformes</taxon>
        <taxon>Fundulidae</taxon>
        <taxon>Fundulus</taxon>
    </lineage>
</organism>
<evidence type="ECO:0000256" key="4">
    <source>
        <dbReference type="ARBA" id="ARBA00023098"/>
    </source>
</evidence>
<dbReference type="InterPro" id="IPR051496">
    <property type="entry name" value="H-rev107_PLA/AT"/>
</dbReference>
<name>A0A3Q2SZ15_FUNHE</name>
<keyword evidence="4" id="KW-0443">Lipid metabolism</keyword>
<keyword evidence="7" id="KW-1185">Reference proteome</keyword>
<dbReference type="Gene3D" id="3.90.1720.10">
    <property type="entry name" value="endopeptidase domain like (from Nostoc punctiforme)"/>
    <property type="match status" value="1"/>
</dbReference>
<protein>
    <recommendedName>
        <fullName evidence="5">LRAT domain-containing protein</fullName>
    </recommendedName>
</protein>
<keyword evidence="2" id="KW-0808">Transferase</keyword>
<dbReference type="PANTHER" id="PTHR13943:SF77">
    <property type="entry name" value="LRAT DOMAIN-CONTAINING PROTEIN"/>
    <property type="match status" value="1"/>
</dbReference>
<dbReference type="AlphaFoldDB" id="A0A3Q2SZ15"/>
<dbReference type="PROSITE" id="PS51934">
    <property type="entry name" value="LRAT"/>
    <property type="match status" value="1"/>
</dbReference>
<dbReference type="Proteomes" id="UP000265000">
    <property type="component" value="Unplaced"/>
</dbReference>
<evidence type="ECO:0000256" key="3">
    <source>
        <dbReference type="ARBA" id="ARBA00022801"/>
    </source>
</evidence>
<feature type="domain" description="LRAT" evidence="5">
    <location>
        <begin position="35"/>
        <end position="150"/>
    </location>
</feature>
<dbReference type="GO" id="GO:0005737">
    <property type="term" value="C:cytoplasm"/>
    <property type="evidence" value="ECO:0007669"/>
    <property type="project" value="TreeGrafter"/>
</dbReference>
<dbReference type="Pfam" id="PF04970">
    <property type="entry name" value="LRAT"/>
    <property type="match status" value="1"/>
</dbReference>
<dbReference type="InterPro" id="IPR007053">
    <property type="entry name" value="LRAT_dom"/>
</dbReference>
<keyword evidence="3" id="KW-0378">Hydrolase</keyword>
<evidence type="ECO:0000313" key="6">
    <source>
        <dbReference type="Ensembl" id="ENSFHEP00000006073.1"/>
    </source>
</evidence>
<comment type="similarity">
    <text evidence="1">Belongs to the H-rev107 family.</text>
</comment>
<evidence type="ECO:0000313" key="7">
    <source>
        <dbReference type="Proteomes" id="UP000265000"/>
    </source>
</evidence>
<proteinExistence type="inferred from homology"/>
<dbReference type="GO" id="GO:0008970">
    <property type="term" value="F:phospholipase A1 activity"/>
    <property type="evidence" value="ECO:0007669"/>
    <property type="project" value="TreeGrafter"/>
</dbReference>
<evidence type="ECO:0000259" key="5">
    <source>
        <dbReference type="PROSITE" id="PS51934"/>
    </source>
</evidence>
<evidence type="ECO:0000256" key="1">
    <source>
        <dbReference type="ARBA" id="ARBA00007824"/>
    </source>
</evidence>
<dbReference type="GO" id="GO:0070292">
    <property type="term" value="P:N-acylphosphatidylethanolamine metabolic process"/>
    <property type="evidence" value="ECO:0007669"/>
    <property type="project" value="TreeGrafter"/>
</dbReference>
<dbReference type="Ensembl" id="ENSFHET00000006122.1">
    <property type="protein sequence ID" value="ENSFHEP00000006073.1"/>
    <property type="gene ID" value="ENSFHEG00000007075.1"/>
</dbReference>